<reference evidence="1 2" key="1">
    <citation type="submission" date="2019-04" db="EMBL/GenBank/DDBJ databases">
        <title>Taxonomy of novel Haliea sp. from mangrove soil of West Coast of India.</title>
        <authorList>
            <person name="Verma A."/>
            <person name="Kumar P."/>
            <person name="Krishnamurthi S."/>
        </authorList>
    </citation>
    <scope>NUCLEOTIDE SEQUENCE [LARGE SCALE GENOMIC DNA]</scope>
    <source>
        <strain evidence="1 2">SAOS-164</strain>
    </source>
</reference>
<dbReference type="RefSeq" id="WP_135440649.1">
    <property type="nucleotide sequence ID" value="NZ_SRLE01000001.1"/>
</dbReference>
<proteinExistence type="predicted"/>
<evidence type="ECO:0000313" key="2">
    <source>
        <dbReference type="Proteomes" id="UP000298050"/>
    </source>
</evidence>
<protein>
    <submittedName>
        <fullName evidence="1">Uncharacterized protein</fullName>
    </submittedName>
</protein>
<name>A0A4Z0M8N1_9GAMM</name>
<organism evidence="1 2">
    <name type="scientific">Mangrovimicrobium sediminis</name>
    <dbReference type="NCBI Taxonomy" id="2562682"/>
    <lineage>
        <taxon>Bacteria</taxon>
        <taxon>Pseudomonadati</taxon>
        <taxon>Pseudomonadota</taxon>
        <taxon>Gammaproteobacteria</taxon>
        <taxon>Cellvibrionales</taxon>
        <taxon>Halieaceae</taxon>
        <taxon>Mangrovimicrobium</taxon>
    </lineage>
</organism>
<dbReference type="AlphaFoldDB" id="A0A4Z0M8N1"/>
<dbReference type="EMBL" id="SRLE01000001">
    <property type="protein sequence ID" value="TGD76072.1"/>
    <property type="molecule type" value="Genomic_DNA"/>
</dbReference>
<keyword evidence="2" id="KW-1185">Reference proteome</keyword>
<dbReference type="Proteomes" id="UP000298050">
    <property type="component" value="Unassembled WGS sequence"/>
</dbReference>
<sequence>MDYSERLEELEKKLDEALVVFKDHDDRFVESAQARAVLFGIFGVEWCERHIFSGTVERIINRKDDDGRSLWAEIVICNFADRCYELREVNGFDDWVERAKTRNDLEAMHTEIWVASALLDEGYSVEFIKETGEKGEDYDIEVIVNGVPICVESKAIVSHDDFSAQRLLNKLKKARKQLPSNRKGVISISLPETWMSNPELTLSVDSFLKGTKRVARVILHSTYSQRLGEGAMAGYLIKHVKNDTISDAIDEPVEKDFSEVTRGVGQERSLSFWRERT</sequence>
<dbReference type="OrthoDB" id="4307987at2"/>
<comment type="caution">
    <text evidence="1">The sequence shown here is derived from an EMBL/GenBank/DDBJ whole genome shotgun (WGS) entry which is preliminary data.</text>
</comment>
<gene>
    <name evidence="1" type="ORF">E4634_00540</name>
</gene>
<accession>A0A4Z0M8N1</accession>
<evidence type="ECO:0000313" key="1">
    <source>
        <dbReference type="EMBL" id="TGD76072.1"/>
    </source>
</evidence>